<keyword evidence="3" id="KW-1185">Reference proteome</keyword>
<organism evidence="2 3">
    <name type="scientific">Pseudonocardia eucalypti</name>
    <dbReference type="NCBI Taxonomy" id="648755"/>
    <lineage>
        <taxon>Bacteria</taxon>
        <taxon>Bacillati</taxon>
        <taxon>Actinomycetota</taxon>
        <taxon>Actinomycetes</taxon>
        <taxon>Pseudonocardiales</taxon>
        <taxon>Pseudonocardiaceae</taxon>
        <taxon>Pseudonocardia</taxon>
    </lineage>
</organism>
<dbReference type="PANTHER" id="PTHR32309">
    <property type="entry name" value="TYROSINE-PROTEIN KINASE"/>
    <property type="match status" value="1"/>
</dbReference>
<evidence type="ECO:0008006" key="4">
    <source>
        <dbReference type="Google" id="ProtNLM"/>
    </source>
</evidence>
<name>A0ABP9Q266_9PSEU</name>
<keyword evidence="1" id="KW-0472">Membrane</keyword>
<feature type="transmembrane region" description="Helical" evidence="1">
    <location>
        <begin position="26"/>
        <end position="48"/>
    </location>
</feature>
<evidence type="ECO:0000256" key="1">
    <source>
        <dbReference type="SAM" id="Phobius"/>
    </source>
</evidence>
<feature type="transmembrane region" description="Helical" evidence="1">
    <location>
        <begin position="220"/>
        <end position="241"/>
    </location>
</feature>
<comment type="caution">
    <text evidence="2">The sequence shown here is derived from an EMBL/GenBank/DDBJ whole genome shotgun (WGS) entry which is preliminary data.</text>
</comment>
<gene>
    <name evidence="2" type="ORF">GCM10023321_30550</name>
</gene>
<protein>
    <recommendedName>
        <fullName evidence="4">Polysaccharide chain length determinant N-terminal domain-containing protein</fullName>
    </recommendedName>
</protein>
<proteinExistence type="predicted"/>
<dbReference type="InterPro" id="IPR050445">
    <property type="entry name" value="Bact_polysacc_biosynth/exp"/>
</dbReference>
<evidence type="ECO:0000313" key="3">
    <source>
        <dbReference type="Proteomes" id="UP001428817"/>
    </source>
</evidence>
<keyword evidence="1" id="KW-0812">Transmembrane</keyword>
<accession>A0ABP9Q266</accession>
<dbReference type="EMBL" id="BAABJP010000010">
    <property type="protein sequence ID" value="GAA5155941.1"/>
    <property type="molecule type" value="Genomic_DNA"/>
</dbReference>
<dbReference type="PANTHER" id="PTHR32309:SF31">
    <property type="entry name" value="CAPSULAR EXOPOLYSACCHARIDE FAMILY"/>
    <property type="match status" value="1"/>
</dbReference>
<sequence length="248" mass="26121">MMAGPPPRYTPPRPRRELTAAQRSKLTMLAVVLMAVGAVVGFLAAAVIPTQYAARTTIQYNIAAENSGDFLKTDRNLTTQTVLITSRNVLQPVADANGISVDDLTKKVVATVLQSSNIIQVEVKDPSRDMGITLANAVAKQYLTVANNSGPKGYLQNQLNQVKQLQAAPRPGTTPADAAALAARVTTLQSQLDELNLTANQSTVLAPAYSVTDPVTPGKGAAGITGGICGLLIGLMTVATLSRRWTRS</sequence>
<reference evidence="3" key="1">
    <citation type="journal article" date="2019" name="Int. J. Syst. Evol. Microbiol.">
        <title>The Global Catalogue of Microorganisms (GCM) 10K type strain sequencing project: providing services to taxonomists for standard genome sequencing and annotation.</title>
        <authorList>
            <consortium name="The Broad Institute Genomics Platform"/>
            <consortium name="The Broad Institute Genome Sequencing Center for Infectious Disease"/>
            <person name="Wu L."/>
            <person name="Ma J."/>
        </authorList>
    </citation>
    <scope>NUCLEOTIDE SEQUENCE [LARGE SCALE GENOMIC DNA]</scope>
    <source>
        <strain evidence="3">JCM 18303</strain>
    </source>
</reference>
<dbReference type="Proteomes" id="UP001428817">
    <property type="component" value="Unassembled WGS sequence"/>
</dbReference>
<keyword evidence="1" id="KW-1133">Transmembrane helix</keyword>
<evidence type="ECO:0000313" key="2">
    <source>
        <dbReference type="EMBL" id="GAA5155941.1"/>
    </source>
</evidence>